<accession>A0A3R8R103</accession>
<evidence type="ECO:0000313" key="2">
    <source>
        <dbReference type="Proteomes" id="UP000286990"/>
    </source>
</evidence>
<sequence length="103" mass="11503">MLVNIYTLLFFNDIALIHKGHPVLTCLIIPSLSAVLDLMHLTGLLLDMSVLTVKIEFDKMTNPKRERTTAPKKKAVEPSYAKSDATELYKGLELKLQHIGALV</sequence>
<protein>
    <submittedName>
        <fullName evidence="1">Uncharacterized protein</fullName>
    </submittedName>
</protein>
<name>A0A3R8R103_9FLAO</name>
<dbReference type="AlphaFoldDB" id="A0A3R8R103"/>
<reference evidence="2" key="1">
    <citation type="submission" date="2018-08" db="EMBL/GenBank/DDBJ databases">
        <authorList>
            <person name="Khan S.A."/>
            <person name="J S.E."/>
        </authorList>
    </citation>
    <scope>NUCLEOTIDE SEQUENCE [LARGE SCALE GENOMIC DNA]</scope>
    <source>
        <strain evidence="2">PoM-212</strain>
    </source>
</reference>
<keyword evidence="2" id="KW-1185">Reference proteome</keyword>
<reference evidence="2" key="2">
    <citation type="submission" date="2018-12" db="EMBL/GenBank/DDBJ databases">
        <title>Maribacter lutimaris sp. nov., isolated from marine sediment.</title>
        <authorList>
            <person name="Kim K.K."/>
        </authorList>
    </citation>
    <scope>NUCLEOTIDE SEQUENCE [LARGE SCALE GENOMIC DNA]</scope>
    <source>
        <strain evidence="2">PoM-212</strain>
    </source>
</reference>
<gene>
    <name evidence="1" type="ORF">DZC72_03225</name>
</gene>
<comment type="caution">
    <text evidence="1">The sequence shown here is derived from an EMBL/GenBank/DDBJ whole genome shotgun (WGS) entry which is preliminary data.</text>
</comment>
<proteinExistence type="predicted"/>
<organism evidence="1 2">
    <name type="scientific">Maribacter algicola</name>
    <dbReference type="NCBI Taxonomy" id="2498892"/>
    <lineage>
        <taxon>Bacteria</taxon>
        <taxon>Pseudomonadati</taxon>
        <taxon>Bacteroidota</taxon>
        <taxon>Flavobacteriia</taxon>
        <taxon>Flavobacteriales</taxon>
        <taxon>Flavobacteriaceae</taxon>
        <taxon>Maribacter</taxon>
    </lineage>
</organism>
<dbReference type="Proteomes" id="UP000286990">
    <property type="component" value="Unassembled WGS sequence"/>
</dbReference>
<dbReference type="EMBL" id="QUSX01000001">
    <property type="protein sequence ID" value="RRQ49623.1"/>
    <property type="molecule type" value="Genomic_DNA"/>
</dbReference>
<evidence type="ECO:0000313" key="1">
    <source>
        <dbReference type="EMBL" id="RRQ49623.1"/>
    </source>
</evidence>